<dbReference type="EMBL" id="LSYS01008398">
    <property type="protein sequence ID" value="OPJ69068.1"/>
    <property type="molecule type" value="Genomic_DNA"/>
</dbReference>
<name>A0A1V4JA22_PATFA</name>
<dbReference type="Proteomes" id="UP000190648">
    <property type="component" value="Unassembled WGS sequence"/>
</dbReference>
<keyword evidence="3" id="KW-1185">Reference proteome</keyword>
<proteinExistence type="predicted"/>
<feature type="compositionally biased region" description="Polar residues" evidence="1">
    <location>
        <begin position="64"/>
        <end position="86"/>
    </location>
</feature>
<gene>
    <name evidence="2" type="ORF">AV530_013101</name>
</gene>
<evidence type="ECO:0000256" key="1">
    <source>
        <dbReference type="SAM" id="MobiDB-lite"/>
    </source>
</evidence>
<feature type="region of interest" description="Disordered" evidence="1">
    <location>
        <begin position="57"/>
        <end position="116"/>
    </location>
</feature>
<protein>
    <submittedName>
        <fullName evidence="2">Modulator of retrovirus infection-like protein</fullName>
    </submittedName>
</protein>
<dbReference type="PANTHER" id="PTHR14566:SF0">
    <property type="entry name" value="CELL CYCLE REGULATOR OF NON-HOMOLOGOUS END JOINING"/>
    <property type="match status" value="1"/>
</dbReference>
<feature type="region of interest" description="Disordered" evidence="1">
    <location>
        <begin position="1"/>
        <end position="23"/>
    </location>
</feature>
<dbReference type="InterPro" id="IPR028278">
    <property type="entry name" value="MRI"/>
</dbReference>
<reference evidence="2 3" key="1">
    <citation type="submission" date="2016-02" db="EMBL/GenBank/DDBJ databases">
        <title>Band-tailed pigeon sequencing and assembly.</title>
        <authorList>
            <person name="Soares A.E."/>
            <person name="Novak B.J."/>
            <person name="Rice E.S."/>
            <person name="O'Connell B."/>
            <person name="Chang D."/>
            <person name="Weber S."/>
            <person name="Shapiro B."/>
        </authorList>
    </citation>
    <scope>NUCLEOTIDE SEQUENCE [LARGE SCALE GENOMIC DNA]</scope>
    <source>
        <strain evidence="2">BTP2013</strain>
        <tissue evidence="2">Blood</tissue>
    </source>
</reference>
<dbReference type="STRING" id="372326.A0A1V4JA22"/>
<evidence type="ECO:0000313" key="3">
    <source>
        <dbReference type="Proteomes" id="UP000190648"/>
    </source>
</evidence>
<dbReference type="Pfam" id="PF15325">
    <property type="entry name" value="MRI"/>
    <property type="match status" value="1"/>
</dbReference>
<dbReference type="GO" id="GO:0005634">
    <property type="term" value="C:nucleus"/>
    <property type="evidence" value="ECO:0007669"/>
    <property type="project" value="TreeGrafter"/>
</dbReference>
<dbReference type="GO" id="GO:0006303">
    <property type="term" value="P:double-strand break repair via nonhomologous end joining"/>
    <property type="evidence" value="ECO:0007669"/>
    <property type="project" value="TreeGrafter"/>
</dbReference>
<comment type="caution">
    <text evidence="2">The sequence shown here is derived from an EMBL/GenBank/DDBJ whole genome shotgun (WGS) entry which is preliminary data.</text>
</comment>
<sequence>MGAAGDERAAAPPPKAVRRRRLAVARPRAAEEVVYCMNEAELVDVALAVLAEHLQCEESEEKTQSWSHGEQEFQQTPNKAPGSTASIGAGSDHSLALPCPPDTGADANAERTDCEDSEDDVLKYVREIFFS</sequence>
<dbReference type="GO" id="GO:2001033">
    <property type="term" value="P:negative regulation of double-strand break repair via nonhomologous end joining"/>
    <property type="evidence" value="ECO:0007669"/>
    <property type="project" value="InterPro"/>
</dbReference>
<accession>A0A1V4JA22</accession>
<evidence type="ECO:0000313" key="2">
    <source>
        <dbReference type="EMBL" id="OPJ69068.1"/>
    </source>
</evidence>
<dbReference type="AlphaFoldDB" id="A0A1V4JA22"/>
<organism evidence="2 3">
    <name type="scientific">Patagioenas fasciata monilis</name>
    <dbReference type="NCBI Taxonomy" id="372326"/>
    <lineage>
        <taxon>Eukaryota</taxon>
        <taxon>Metazoa</taxon>
        <taxon>Chordata</taxon>
        <taxon>Craniata</taxon>
        <taxon>Vertebrata</taxon>
        <taxon>Euteleostomi</taxon>
        <taxon>Archelosauria</taxon>
        <taxon>Archosauria</taxon>
        <taxon>Dinosauria</taxon>
        <taxon>Saurischia</taxon>
        <taxon>Theropoda</taxon>
        <taxon>Coelurosauria</taxon>
        <taxon>Aves</taxon>
        <taxon>Neognathae</taxon>
        <taxon>Neoaves</taxon>
        <taxon>Columbimorphae</taxon>
        <taxon>Columbiformes</taxon>
        <taxon>Columbidae</taxon>
        <taxon>Patagioenas</taxon>
    </lineage>
</organism>
<dbReference type="PANTHER" id="PTHR14566">
    <property type="entry name" value="CELL CYCLE REGULATOR OF NON-HOMOLOGOUS END JOINING"/>
    <property type="match status" value="1"/>
</dbReference>
<dbReference type="GO" id="GO:0005737">
    <property type="term" value="C:cytoplasm"/>
    <property type="evidence" value="ECO:0007669"/>
    <property type="project" value="TreeGrafter"/>
</dbReference>
<dbReference type="OrthoDB" id="8936475at2759"/>